<feature type="domain" description="HTH lacI-type" evidence="4">
    <location>
        <begin position="18"/>
        <end position="74"/>
    </location>
</feature>
<proteinExistence type="predicted"/>
<evidence type="ECO:0000313" key="5">
    <source>
        <dbReference type="EMBL" id="EQD44426.1"/>
    </source>
</evidence>
<dbReference type="InterPro" id="IPR001761">
    <property type="entry name" value="Peripla_BP/Lac1_sug-bd_dom"/>
</dbReference>
<dbReference type="PRINTS" id="PR00036">
    <property type="entry name" value="HTHLACI"/>
</dbReference>
<dbReference type="SUPFAM" id="SSF53822">
    <property type="entry name" value="Periplasmic binding protein-like I"/>
    <property type="match status" value="1"/>
</dbReference>
<dbReference type="SMART" id="SM00354">
    <property type="entry name" value="HTH_LACI"/>
    <property type="match status" value="1"/>
</dbReference>
<name>T0Z8W6_9ZZZZ</name>
<dbReference type="InterPro" id="IPR028082">
    <property type="entry name" value="Peripla_BP_I"/>
</dbReference>
<reference evidence="5" key="1">
    <citation type="submission" date="2013-08" db="EMBL/GenBank/DDBJ databases">
        <authorList>
            <person name="Mendez C."/>
            <person name="Richter M."/>
            <person name="Ferrer M."/>
            <person name="Sanchez J."/>
        </authorList>
    </citation>
    <scope>NUCLEOTIDE SEQUENCE</scope>
</reference>
<evidence type="ECO:0000256" key="2">
    <source>
        <dbReference type="ARBA" id="ARBA00023125"/>
    </source>
</evidence>
<dbReference type="CDD" id="cd06267">
    <property type="entry name" value="PBP1_LacI_sugar_binding-like"/>
    <property type="match status" value="1"/>
</dbReference>
<protein>
    <submittedName>
        <fullName evidence="5">Transcriptional regulator, LacI family</fullName>
    </submittedName>
</protein>
<gene>
    <name evidence="5" type="ORF">B1A_15107</name>
</gene>
<organism evidence="5">
    <name type="scientific">mine drainage metagenome</name>
    <dbReference type="NCBI Taxonomy" id="410659"/>
    <lineage>
        <taxon>unclassified sequences</taxon>
        <taxon>metagenomes</taxon>
        <taxon>ecological metagenomes</taxon>
    </lineage>
</organism>
<sequence>MAQSQQPEKSGPRGKKRATLHDLAQLAGVDASTVSRVLNEDPTLVVKDETRQRILGAVETLKYVPNAMARGLRRQRSQTIGLLVPDIGNPFFAQIIMGAERVFSEAGFHLLLGNTAEDPARERSFVELLRSNVVDGFMLATALTQDATVEELIRLEVPFVLVNRAHPGTSNYVVVEDREATRSAVDYLLSLGHSRVAHVSGPLY</sequence>
<evidence type="ECO:0000256" key="3">
    <source>
        <dbReference type="ARBA" id="ARBA00023163"/>
    </source>
</evidence>
<dbReference type="GO" id="GO:0003700">
    <property type="term" value="F:DNA-binding transcription factor activity"/>
    <property type="evidence" value="ECO:0007669"/>
    <property type="project" value="TreeGrafter"/>
</dbReference>
<dbReference type="AlphaFoldDB" id="T0Z8W6"/>
<dbReference type="PANTHER" id="PTHR30146">
    <property type="entry name" value="LACI-RELATED TRANSCRIPTIONAL REPRESSOR"/>
    <property type="match status" value="1"/>
</dbReference>
<dbReference type="CDD" id="cd01392">
    <property type="entry name" value="HTH_LacI"/>
    <property type="match status" value="1"/>
</dbReference>
<keyword evidence="2" id="KW-0238">DNA-binding</keyword>
<dbReference type="Gene3D" id="1.10.260.40">
    <property type="entry name" value="lambda repressor-like DNA-binding domains"/>
    <property type="match status" value="1"/>
</dbReference>
<dbReference type="Pfam" id="PF00356">
    <property type="entry name" value="LacI"/>
    <property type="match status" value="1"/>
</dbReference>
<evidence type="ECO:0000259" key="4">
    <source>
        <dbReference type="PROSITE" id="PS50932"/>
    </source>
</evidence>
<dbReference type="EMBL" id="AUZX01011083">
    <property type="protein sequence ID" value="EQD44426.1"/>
    <property type="molecule type" value="Genomic_DNA"/>
</dbReference>
<accession>T0Z8W6</accession>
<feature type="non-terminal residue" evidence="5">
    <location>
        <position position="204"/>
    </location>
</feature>
<dbReference type="PROSITE" id="PS50932">
    <property type="entry name" value="HTH_LACI_2"/>
    <property type="match status" value="1"/>
</dbReference>
<keyword evidence="1" id="KW-0805">Transcription regulation</keyword>
<dbReference type="SUPFAM" id="SSF47413">
    <property type="entry name" value="lambda repressor-like DNA-binding domains"/>
    <property type="match status" value="1"/>
</dbReference>
<dbReference type="PANTHER" id="PTHR30146:SF109">
    <property type="entry name" value="HTH-TYPE TRANSCRIPTIONAL REGULATOR GALS"/>
    <property type="match status" value="1"/>
</dbReference>
<dbReference type="Gene3D" id="3.40.50.2300">
    <property type="match status" value="1"/>
</dbReference>
<dbReference type="InterPro" id="IPR010982">
    <property type="entry name" value="Lambda_DNA-bd_dom_sf"/>
</dbReference>
<comment type="caution">
    <text evidence="5">The sequence shown here is derived from an EMBL/GenBank/DDBJ whole genome shotgun (WGS) entry which is preliminary data.</text>
</comment>
<reference evidence="5" key="2">
    <citation type="journal article" date="2014" name="ISME J.">
        <title>Microbial stratification in low pH oxic and suboxic macroscopic growths along an acid mine drainage.</title>
        <authorList>
            <person name="Mendez-Garcia C."/>
            <person name="Mesa V."/>
            <person name="Sprenger R.R."/>
            <person name="Richter M."/>
            <person name="Diez M.S."/>
            <person name="Solano J."/>
            <person name="Bargiela R."/>
            <person name="Golyshina O.V."/>
            <person name="Manteca A."/>
            <person name="Ramos J.L."/>
            <person name="Gallego J.R."/>
            <person name="Llorente I."/>
            <person name="Martins Dos Santos V.A."/>
            <person name="Jensen O.N."/>
            <person name="Pelaez A.I."/>
            <person name="Sanchez J."/>
            <person name="Ferrer M."/>
        </authorList>
    </citation>
    <scope>NUCLEOTIDE SEQUENCE</scope>
</reference>
<dbReference type="GO" id="GO:0000976">
    <property type="term" value="F:transcription cis-regulatory region binding"/>
    <property type="evidence" value="ECO:0007669"/>
    <property type="project" value="TreeGrafter"/>
</dbReference>
<dbReference type="Pfam" id="PF00532">
    <property type="entry name" value="Peripla_BP_1"/>
    <property type="match status" value="1"/>
</dbReference>
<dbReference type="InterPro" id="IPR000843">
    <property type="entry name" value="HTH_LacI"/>
</dbReference>
<keyword evidence="3" id="KW-0804">Transcription</keyword>
<evidence type="ECO:0000256" key="1">
    <source>
        <dbReference type="ARBA" id="ARBA00023015"/>
    </source>
</evidence>